<proteinExistence type="predicted"/>
<dbReference type="Proteomes" id="UP001416393">
    <property type="component" value="Unassembled WGS sequence"/>
</dbReference>
<name>A0ABV0AB29_9FLAO</name>
<accession>A0ABV0AB29</accession>
<gene>
    <name evidence="1" type="ORF">VP395_03080</name>
</gene>
<protein>
    <recommendedName>
        <fullName evidence="3">DUF4340 domain-containing protein</fullName>
    </recommendedName>
</protein>
<evidence type="ECO:0008006" key="3">
    <source>
        <dbReference type="Google" id="ProtNLM"/>
    </source>
</evidence>
<keyword evidence="2" id="KW-1185">Reference proteome</keyword>
<sequence length="260" mass="30926">MELGEIVFYICISLIVLYQINKFVFYETDEQKEYNQKLNESLKDEYIYDPETGAKLTLEQGESGHWISHENEFRILSESELKNLPSERIRQAEIALNYLRESREYIKTKLSESQLESLEKTKTLNSYDDWSYSNSFKFDKGIVLSPSVQLNGTINYEESHLMFWVKINNINGHYFFREKSSSEKFLDLLRNDDEIKFSDYECFAFKKSHNIILINNILKNFKNEKKLEIEINNENLFIKTTKLVNLEDIKRVEKIIKNVC</sequence>
<reference evidence="1 2" key="1">
    <citation type="submission" date="2024-01" db="EMBL/GenBank/DDBJ databases">
        <title>Mariniflexile litorale sp. nov., isolated from the shallow sediments of the Sea of Japan.</title>
        <authorList>
            <person name="Romanenko L."/>
            <person name="Bystritskaya E."/>
            <person name="Isaeva M."/>
        </authorList>
    </citation>
    <scope>NUCLEOTIDE SEQUENCE [LARGE SCALE GENOMIC DNA]</scope>
    <source>
        <strain evidence="1 2">KCTC 32427</strain>
    </source>
</reference>
<comment type="caution">
    <text evidence="1">The sequence shown here is derived from an EMBL/GenBank/DDBJ whole genome shotgun (WGS) entry which is preliminary data.</text>
</comment>
<organism evidence="1 2">
    <name type="scientific">Mariniflexile soesokkakense</name>
    <dbReference type="NCBI Taxonomy" id="1343160"/>
    <lineage>
        <taxon>Bacteria</taxon>
        <taxon>Pseudomonadati</taxon>
        <taxon>Bacteroidota</taxon>
        <taxon>Flavobacteriia</taxon>
        <taxon>Flavobacteriales</taxon>
        <taxon>Flavobacteriaceae</taxon>
        <taxon>Mariniflexile</taxon>
    </lineage>
</organism>
<dbReference type="EMBL" id="JAZHYP010000001">
    <property type="protein sequence ID" value="MEN3322694.1"/>
    <property type="molecule type" value="Genomic_DNA"/>
</dbReference>
<dbReference type="RefSeq" id="WP_346240239.1">
    <property type="nucleotide sequence ID" value="NZ_JAZHYP010000001.1"/>
</dbReference>
<evidence type="ECO:0000313" key="2">
    <source>
        <dbReference type="Proteomes" id="UP001416393"/>
    </source>
</evidence>
<evidence type="ECO:0000313" key="1">
    <source>
        <dbReference type="EMBL" id="MEN3322694.1"/>
    </source>
</evidence>